<dbReference type="InterPro" id="IPR016181">
    <property type="entry name" value="Acyl_CoA_acyltransferase"/>
</dbReference>
<dbReference type="CDD" id="cd04301">
    <property type="entry name" value="NAT_SF"/>
    <property type="match status" value="1"/>
</dbReference>
<protein>
    <submittedName>
        <fullName evidence="2">NAT SF protein</fullName>
    </submittedName>
</protein>
<proteinExistence type="predicted"/>
<accession>A0AAU8AY47</accession>
<dbReference type="SUPFAM" id="SSF55729">
    <property type="entry name" value="Acyl-CoA N-acyltransferases (Nat)"/>
    <property type="match status" value="1"/>
</dbReference>
<evidence type="ECO:0000259" key="1">
    <source>
        <dbReference type="PROSITE" id="PS51186"/>
    </source>
</evidence>
<dbReference type="Gene3D" id="3.40.630.30">
    <property type="match status" value="1"/>
</dbReference>
<dbReference type="GO" id="GO:0016747">
    <property type="term" value="F:acyltransferase activity, transferring groups other than amino-acyl groups"/>
    <property type="evidence" value="ECO:0007669"/>
    <property type="project" value="InterPro"/>
</dbReference>
<organism evidence="2">
    <name type="scientific">Dulem virus 40</name>
    <dbReference type="NCBI Taxonomy" id="3145758"/>
    <lineage>
        <taxon>Viruses</taxon>
        <taxon>Duplodnaviria</taxon>
        <taxon>Heunggongvirae</taxon>
        <taxon>Uroviricota</taxon>
        <taxon>Caudoviricetes</taxon>
    </lineage>
</organism>
<dbReference type="Pfam" id="PF00583">
    <property type="entry name" value="Acetyltransf_1"/>
    <property type="match status" value="1"/>
</dbReference>
<dbReference type="InterPro" id="IPR000182">
    <property type="entry name" value="GNAT_dom"/>
</dbReference>
<reference evidence="2" key="1">
    <citation type="submission" date="2024-03" db="EMBL/GenBank/DDBJ databases">
        <title>Diverse circular DNA viruses in blood, oral, and fecal samples of captive lemurs.</title>
        <authorList>
            <person name="Paietta E.N."/>
            <person name="Kraberger S."/>
            <person name="Lund M.C."/>
            <person name="Custer J.M."/>
            <person name="Vargas K.M."/>
            <person name="Ehmke E.E."/>
            <person name="Yoder A.D."/>
            <person name="Varsani A."/>
        </authorList>
    </citation>
    <scope>NUCLEOTIDE SEQUENCE</scope>
    <source>
        <strain evidence="2">Duke_21_1</strain>
    </source>
</reference>
<feature type="domain" description="N-acetyltransferase" evidence="1">
    <location>
        <begin position="1"/>
        <end position="113"/>
    </location>
</feature>
<sequence>MALVSEFLYQHLLDWLCPAMEAENKKLYGETCEDNVQAYICKLWVDEEYRRKGIGTALLNTAEELARRENMTAVYLDWNGRVTPRWTLDWYFRREYDDVAFGKDNALMKLTLKGE</sequence>
<dbReference type="PROSITE" id="PS51186">
    <property type="entry name" value="GNAT"/>
    <property type="match status" value="1"/>
</dbReference>
<evidence type="ECO:0000313" key="2">
    <source>
        <dbReference type="EMBL" id="XCD03712.1"/>
    </source>
</evidence>
<name>A0AAU8AY47_9CAUD</name>
<dbReference type="EMBL" id="PP511379">
    <property type="protein sequence ID" value="XCD03712.1"/>
    <property type="molecule type" value="Genomic_DNA"/>
</dbReference>